<dbReference type="InterPro" id="IPR045028">
    <property type="entry name" value="DinG/Rad3-like"/>
</dbReference>
<sequence>MHDGDIIRTEVHFILHYHLSQRVLRSEPPRNTLLDATKATYTKDSSLLFYCQVTSMTELPDSLGLDLDQVTDGIKKVDFHHPYTPYDVQEQFMRSVYDVLDTGDGQVGILESPTGTGKSLSLICAALTWLRNHKQAKFETAVEDAAQEFKGEPDWVIDQMLKRKRDEVIKRWEEREARLESVRAREKALEIRSTKRRRLNDRTTGPDVDHEPDEDQWLLDERDEDGVQGGETSNYSKDTRALMEKLGMMPKRDAEEDDDATDEGIKIYYTSRTHSQLTQFIAELRRPTFPPSIPEALLSKDNASEPEAVKHVPLSSRKNLCINPAVARLGSVQAINDRCSELQQSNSKSKCQFVPNPDKLALTHQFRDHALAAIPDIEDLFDLGKKLSICPYYASRTAIPGAEIITLPYPLLLQKTARDALGIKLESNVVIIDEAHNIMDAVANVYASEISLSELRRARQMLGVYVKKFGKKLKGENRVMVAQVARVIDGLSDWLDGALKLKGDQGIVDSNNLLKSKGADQINLFKLIQYVQESKLAYKIEGYVAQTEQDPKQPAARSSSSPVLHTLVSFLISLTNLNTEGRIFYNKTSTRDAPDIKLSYLLLSPTHAFSSVASAARAVILAGGTMSPFDDYTAHLFPQHDLSKVTTLSCGHVIPPSSLCVWTLASARPGLDFEFSFQKRSDKRMIHELGISILNICTAVPDGVVVFFPSYGYLEEVVAVWGGGADSTHPKQQQQQQQQNQTTPSVWSRLQSKKAVFRESKGGSSDDVLNQYTEAILGSSSNDPSKPPSNPAKGGGALLLSVVGGKMSEGINFSDRLGRCVAIVGLPYPNINSPDWKARIEYIETTTISRLLATNDETPSSSDRPAPMSKAEATAKAKEASRDFYENACMRAVNQSIGRAIRHKGDYAAIVLLDRRFGAERIRRKLPGWIRGGMVEGSEGGTLGQLMGKLNGFFREKKKAES</sequence>
<evidence type="ECO:0000256" key="4">
    <source>
        <dbReference type="ARBA" id="ARBA00016387"/>
    </source>
</evidence>
<evidence type="ECO:0000256" key="7">
    <source>
        <dbReference type="ARBA" id="ARBA00022741"/>
    </source>
</evidence>
<name>A0ABR2JNX6_9PEZI</name>
<accession>A0ABR2JNX6</accession>
<evidence type="ECO:0000256" key="22">
    <source>
        <dbReference type="SAM" id="MobiDB-lite"/>
    </source>
</evidence>
<feature type="region of interest" description="Disordered" evidence="22">
    <location>
        <begin position="197"/>
        <end position="237"/>
    </location>
</feature>
<dbReference type="SMART" id="SM00488">
    <property type="entry name" value="DEXDc2"/>
    <property type="match status" value="1"/>
</dbReference>
<feature type="compositionally biased region" description="Low complexity" evidence="22">
    <location>
        <begin position="732"/>
        <end position="741"/>
    </location>
</feature>
<dbReference type="Pfam" id="PF06733">
    <property type="entry name" value="DEAD_2"/>
    <property type="match status" value="1"/>
</dbReference>
<evidence type="ECO:0000256" key="17">
    <source>
        <dbReference type="ARBA" id="ARBA00044969"/>
    </source>
</evidence>
<comment type="cofactor">
    <cofactor evidence="1">
        <name>[4Fe-4S] cluster</name>
        <dbReference type="ChEBI" id="CHEBI:49883"/>
    </cofactor>
</comment>
<evidence type="ECO:0000256" key="3">
    <source>
        <dbReference type="ARBA" id="ARBA00008435"/>
    </source>
</evidence>
<dbReference type="Gene3D" id="3.40.50.300">
    <property type="entry name" value="P-loop containing nucleotide triphosphate hydrolases"/>
    <property type="match status" value="3"/>
</dbReference>
<dbReference type="CDD" id="cd18788">
    <property type="entry name" value="SF2_C_XPD"/>
    <property type="match status" value="1"/>
</dbReference>
<evidence type="ECO:0000256" key="5">
    <source>
        <dbReference type="ARBA" id="ARBA00017386"/>
    </source>
</evidence>
<keyword evidence="14" id="KW-0539">Nucleus</keyword>
<keyword evidence="11" id="KW-0408">Iron</keyword>
<evidence type="ECO:0000256" key="1">
    <source>
        <dbReference type="ARBA" id="ARBA00001966"/>
    </source>
</evidence>
<keyword evidence="13" id="KW-0413">Isomerase</keyword>
<dbReference type="InterPro" id="IPR006554">
    <property type="entry name" value="Helicase-like_DEXD_c2"/>
</dbReference>
<dbReference type="InterPro" id="IPR014013">
    <property type="entry name" value="Helic_SF1/SF2_ATP-bd_DinG/Rad3"/>
</dbReference>
<comment type="similarity">
    <text evidence="3">Belongs to the DEAD box helicase family. DEAH subfamily. DDX11/CHL1 sub-subfamily.</text>
</comment>
<evidence type="ECO:0000256" key="18">
    <source>
        <dbReference type="ARBA" id="ARBA00044998"/>
    </source>
</evidence>
<evidence type="ECO:0000256" key="2">
    <source>
        <dbReference type="ARBA" id="ARBA00004123"/>
    </source>
</evidence>
<dbReference type="PROSITE" id="PS51193">
    <property type="entry name" value="HELICASE_ATP_BIND_2"/>
    <property type="match status" value="1"/>
</dbReference>
<evidence type="ECO:0000256" key="15">
    <source>
        <dbReference type="ARBA" id="ARBA00023306"/>
    </source>
</evidence>
<feature type="domain" description="Helicase ATP-binding" evidence="23">
    <location>
        <begin position="75"/>
        <end position="489"/>
    </location>
</feature>
<evidence type="ECO:0000259" key="23">
    <source>
        <dbReference type="PROSITE" id="PS51193"/>
    </source>
</evidence>
<reference evidence="24 25" key="1">
    <citation type="journal article" date="2024" name="IMA Fungus">
        <title>Apiospora arundinis, a panoply of carbohydrate-active enzymes and secondary metabolites.</title>
        <authorList>
            <person name="Sorensen T."/>
            <person name="Petersen C."/>
            <person name="Muurmann A.T."/>
            <person name="Christiansen J.V."/>
            <person name="Brundto M.L."/>
            <person name="Overgaard C.K."/>
            <person name="Boysen A.T."/>
            <person name="Wollenberg R.D."/>
            <person name="Larsen T.O."/>
            <person name="Sorensen J.L."/>
            <person name="Nielsen K.L."/>
            <person name="Sondergaard T.E."/>
        </authorList>
    </citation>
    <scope>NUCLEOTIDE SEQUENCE [LARGE SCALE GENOMIC DNA]</scope>
    <source>
        <strain evidence="24 25">AAU 773</strain>
    </source>
</reference>
<evidence type="ECO:0000256" key="11">
    <source>
        <dbReference type="ARBA" id="ARBA00023004"/>
    </source>
</evidence>
<evidence type="ECO:0000256" key="9">
    <source>
        <dbReference type="ARBA" id="ARBA00022806"/>
    </source>
</evidence>
<proteinExistence type="inferred from homology"/>
<evidence type="ECO:0000256" key="21">
    <source>
        <dbReference type="ARBA" id="ARBA00048954"/>
    </source>
</evidence>
<evidence type="ECO:0000256" key="20">
    <source>
        <dbReference type="ARBA" id="ARBA00045702"/>
    </source>
</evidence>
<dbReference type="EMBL" id="JAPCWZ010000001">
    <property type="protein sequence ID" value="KAK8880082.1"/>
    <property type="molecule type" value="Genomic_DNA"/>
</dbReference>
<dbReference type="SUPFAM" id="SSF52540">
    <property type="entry name" value="P-loop containing nucleoside triphosphate hydrolases"/>
    <property type="match status" value="1"/>
</dbReference>
<dbReference type="PANTHER" id="PTHR11472">
    <property type="entry name" value="DNA REPAIR DEAD HELICASE RAD3/XP-D SUBFAMILY MEMBER"/>
    <property type="match status" value="1"/>
</dbReference>
<evidence type="ECO:0000313" key="25">
    <source>
        <dbReference type="Proteomes" id="UP001390339"/>
    </source>
</evidence>
<evidence type="ECO:0000256" key="8">
    <source>
        <dbReference type="ARBA" id="ARBA00022801"/>
    </source>
</evidence>
<evidence type="ECO:0000313" key="24">
    <source>
        <dbReference type="EMBL" id="KAK8880082.1"/>
    </source>
</evidence>
<keyword evidence="9 24" id="KW-0347">Helicase</keyword>
<keyword evidence="6" id="KW-0479">Metal-binding</keyword>
<keyword evidence="12" id="KW-0411">Iron-sulfur</keyword>
<dbReference type="InterPro" id="IPR010614">
    <property type="entry name" value="RAD3-like_helicase_DEAD"/>
</dbReference>
<evidence type="ECO:0000256" key="16">
    <source>
        <dbReference type="ARBA" id="ARBA00029709"/>
    </source>
</evidence>
<dbReference type="SMART" id="SM00491">
    <property type="entry name" value="HELICc2"/>
    <property type="match status" value="1"/>
</dbReference>
<protein>
    <recommendedName>
        <fullName evidence="5">ATP-dependent DNA helicase CHL1</fullName>
        <ecNumber evidence="17">5.6.2.3</ecNumber>
    </recommendedName>
    <alternativeName>
        <fullName evidence="4">ATP-dependent DNA helicase chl1</fullName>
    </alternativeName>
    <alternativeName>
        <fullName evidence="16">Chromosome loss protein 1</fullName>
    </alternativeName>
    <alternativeName>
        <fullName evidence="18 19">DNA 5'-3' helicase CHL1</fullName>
    </alternativeName>
</protein>
<comment type="subcellular location">
    <subcellularLocation>
        <location evidence="2">Nucleus</location>
    </subcellularLocation>
</comment>
<evidence type="ECO:0000256" key="13">
    <source>
        <dbReference type="ARBA" id="ARBA00023235"/>
    </source>
</evidence>
<gene>
    <name evidence="24" type="ORF">PGQ11_001376</name>
</gene>
<dbReference type="InterPro" id="IPR013020">
    <property type="entry name" value="Rad3/Chl1-like"/>
</dbReference>
<comment type="function">
    <text evidence="20">ATP-dependent DNA helicase important for chromosome transmission and normal cell cycle progression in G(2)/M. May have a role in changing DNA topology to allow the loading of proteins involved in maintaining sister chromatid cohesion in the vicinity of the centromeres. Has a specific role in chromosome segregation during meiosis II.</text>
</comment>
<dbReference type="EC" id="5.6.2.3" evidence="17"/>
<dbReference type="InterPro" id="IPR027417">
    <property type="entry name" value="P-loop_NTPase"/>
</dbReference>
<dbReference type="Proteomes" id="UP001390339">
    <property type="component" value="Unassembled WGS sequence"/>
</dbReference>
<comment type="catalytic activity">
    <reaction evidence="21">
        <text>ATP + H2O = ADP + phosphate + H(+)</text>
        <dbReference type="Rhea" id="RHEA:13065"/>
        <dbReference type="ChEBI" id="CHEBI:15377"/>
        <dbReference type="ChEBI" id="CHEBI:15378"/>
        <dbReference type="ChEBI" id="CHEBI:30616"/>
        <dbReference type="ChEBI" id="CHEBI:43474"/>
        <dbReference type="ChEBI" id="CHEBI:456216"/>
        <dbReference type="EC" id="5.6.2.3"/>
    </reaction>
</comment>
<dbReference type="GO" id="GO:0004386">
    <property type="term" value="F:helicase activity"/>
    <property type="evidence" value="ECO:0007669"/>
    <property type="project" value="UniProtKB-KW"/>
</dbReference>
<evidence type="ECO:0000256" key="6">
    <source>
        <dbReference type="ARBA" id="ARBA00022723"/>
    </source>
</evidence>
<evidence type="ECO:0000256" key="10">
    <source>
        <dbReference type="ARBA" id="ARBA00022840"/>
    </source>
</evidence>
<feature type="region of interest" description="Disordered" evidence="22">
    <location>
        <begin position="724"/>
        <end position="745"/>
    </location>
</feature>
<keyword evidence="15" id="KW-0131">Cell cycle</keyword>
<keyword evidence="25" id="KW-1185">Reference proteome</keyword>
<feature type="region of interest" description="Disordered" evidence="22">
    <location>
        <begin position="854"/>
        <end position="875"/>
    </location>
</feature>
<dbReference type="PANTHER" id="PTHR11472:SF41">
    <property type="entry name" value="ATP-DEPENDENT DNA HELICASE DDX11-RELATED"/>
    <property type="match status" value="1"/>
</dbReference>
<dbReference type="NCBIfam" id="TIGR00604">
    <property type="entry name" value="rad3"/>
    <property type="match status" value="1"/>
</dbReference>
<dbReference type="Pfam" id="PF13307">
    <property type="entry name" value="Helicase_C_2"/>
    <property type="match status" value="1"/>
</dbReference>
<feature type="compositionally biased region" description="Acidic residues" evidence="22">
    <location>
        <begin position="210"/>
        <end position="226"/>
    </location>
</feature>
<comment type="caution">
    <text evidence="24">The sequence shown here is derived from an EMBL/GenBank/DDBJ whole genome shotgun (WGS) entry which is preliminary data.</text>
</comment>
<dbReference type="InterPro" id="IPR006555">
    <property type="entry name" value="ATP-dep_Helicase_C"/>
</dbReference>
<keyword evidence="7" id="KW-0547">Nucleotide-binding</keyword>
<keyword evidence="10" id="KW-0067">ATP-binding</keyword>
<evidence type="ECO:0000256" key="19">
    <source>
        <dbReference type="ARBA" id="ARBA00045008"/>
    </source>
</evidence>
<evidence type="ECO:0000256" key="12">
    <source>
        <dbReference type="ARBA" id="ARBA00023014"/>
    </source>
</evidence>
<keyword evidence="8" id="KW-0378">Hydrolase</keyword>
<organism evidence="24 25">
    <name type="scientific">Apiospora arundinis</name>
    <dbReference type="NCBI Taxonomy" id="335852"/>
    <lineage>
        <taxon>Eukaryota</taxon>
        <taxon>Fungi</taxon>
        <taxon>Dikarya</taxon>
        <taxon>Ascomycota</taxon>
        <taxon>Pezizomycotina</taxon>
        <taxon>Sordariomycetes</taxon>
        <taxon>Xylariomycetidae</taxon>
        <taxon>Amphisphaeriales</taxon>
        <taxon>Apiosporaceae</taxon>
        <taxon>Apiospora</taxon>
    </lineage>
</organism>
<evidence type="ECO:0000256" key="14">
    <source>
        <dbReference type="ARBA" id="ARBA00023242"/>
    </source>
</evidence>